<dbReference type="Proteomes" id="UP000299102">
    <property type="component" value="Unassembled WGS sequence"/>
</dbReference>
<evidence type="ECO:0000313" key="2">
    <source>
        <dbReference type="Proteomes" id="UP000299102"/>
    </source>
</evidence>
<evidence type="ECO:0000313" key="1">
    <source>
        <dbReference type="EMBL" id="GBP40373.1"/>
    </source>
</evidence>
<sequence>MRGHKLLNPAPLRRQALNKHVSAARPARPVRHDSGAYSAAITARVGGGRAVIVSRRLTPMPSVAVNFIKSLLTGHATRATVAPEPPGTRPI</sequence>
<proteinExistence type="predicted"/>
<name>A0A4C1VNW4_EUMVA</name>
<organism evidence="1 2">
    <name type="scientific">Eumeta variegata</name>
    <name type="common">Bagworm moth</name>
    <name type="synonym">Eumeta japonica</name>
    <dbReference type="NCBI Taxonomy" id="151549"/>
    <lineage>
        <taxon>Eukaryota</taxon>
        <taxon>Metazoa</taxon>
        <taxon>Ecdysozoa</taxon>
        <taxon>Arthropoda</taxon>
        <taxon>Hexapoda</taxon>
        <taxon>Insecta</taxon>
        <taxon>Pterygota</taxon>
        <taxon>Neoptera</taxon>
        <taxon>Endopterygota</taxon>
        <taxon>Lepidoptera</taxon>
        <taxon>Glossata</taxon>
        <taxon>Ditrysia</taxon>
        <taxon>Tineoidea</taxon>
        <taxon>Psychidae</taxon>
        <taxon>Oiketicinae</taxon>
        <taxon>Eumeta</taxon>
    </lineage>
</organism>
<comment type="caution">
    <text evidence="1">The sequence shown here is derived from an EMBL/GenBank/DDBJ whole genome shotgun (WGS) entry which is preliminary data.</text>
</comment>
<gene>
    <name evidence="1" type="ORF">EVAR_86519_1</name>
</gene>
<dbReference type="AlphaFoldDB" id="A0A4C1VNW4"/>
<protein>
    <submittedName>
        <fullName evidence="1">Uncharacterized protein</fullName>
    </submittedName>
</protein>
<accession>A0A4C1VNW4</accession>
<keyword evidence="2" id="KW-1185">Reference proteome</keyword>
<reference evidence="1 2" key="1">
    <citation type="journal article" date="2019" name="Commun. Biol.">
        <title>The bagworm genome reveals a unique fibroin gene that provides high tensile strength.</title>
        <authorList>
            <person name="Kono N."/>
            <person name="Nakamura H."/>
            <person name="Ohtoshi R."/>
            <person name="Tomita M."/>
            <person name="Numata K."/>
            <person name="Arakawa K."/>
        </authorList>
    </citation>
    <scope>NUCLEOTIDE SEQUENCE [LARGE SCALE GENOMIC DNA]</scope>
</reference>
<dbReference type="EMBL" id="BGZK01000380">
    <property type="protein sequence ID" value="GBP40373.1"/>
    <property type="molecule type" value="Genomic_DNA"/>
</dbReference>